<evidence type="ECO:0000256" key="2">
    <source>
        <dbReference type="ARBA" id="ARBA00010992"/>
    </source>
</evidence>
<dbReference type="GeneID" id="18473846"/>
<dbReference type="PANTHER" id="PTHR48020">
    <property type="entry name" value="PROTON MYO-INOSITOL COTRANSPORTER"/>
    <property type="match status" value="1"/>
</dbReference>
<dbReference type="KEGG" id="wse:WALSEDRAFT_60261"/>
<feature type="domain" description="Major facilitator superfamily (MFS) profile" evidence="11">
    <location>
        <begin position="1"/>
        <end position="440"/>
    </location>
</feature>
<evidence type="ECO:0000256" key="8">
    <source>
        <dbReference type="ARBA" id="ARBA00049119"/>
    </source>
</evidence>
<dbReference type="PANTHER" id="PTHR48020:SF12">
    <property type="entry name" value="PROTON MYO-INOSITOL COTRANSPORTER"/>
    <property type="match status" value="1"/>
</dbReference>
<sequence length="478" mass="51769">MFGYETGIIGTITISVGMDLGVDINAKEHENKKEIITAMTGAGAFICSIFAGALSDKIGRKWVLVISDICYCIGTVVFGASYSVAQAAVGRLILGFGVGMSSCIGPMYISEISPTQLRGTLVTINSVTITFGQLVSYGIGAALYKAPKGWRIMLVLGAAPAIYQAIAIHMLPESPRYLLARNRSEEAYNALARMYPRATQEEMALKFDILTANVDESVRMSNEHTTWELIKMLFTLPRNQRSIFLTMCLQATQQLCGFNGLMYFAPTLFGMLGFENPATGGMVVAGANFVFTATGMLVVDKVGRRPLLAYVSCPGTILGCVWSIVSLYYLTKDTGFQLVDGAAYDPGKQIAVVIGFVCYIAMFAIGLGHVPWTSTDLFSLEVRGIGTGIGTATVWATNLIISESYLSMQKGMTPSGTFGLFAGFVLCGWSYIVTCYPETAGLQLEEVQEVLKDGYNVRKSVKLRKANRKALKASKMHN</sequence>
<dbReference type="GO" id="GO:0005886">
    <property type="term" value="C:plasma membrane"/>
    <property type="evidence" value="ECO:0007669"/>
    <property type="project" value="UniProtKB-SubCell"/>
</dbReference>
<dbReference type="HOGENOM" id="CLU_001265_30_5_1"/>
<evidence type="ECO:0000313" key="12">
    <source>
        <dbReference type="EMBL" id="EIM21828.1"/>
    </source>
</evidence>
<feature type="transmembrane region" description="Helical" evidence="10">
    <location>
        <begin position="307"/>
        <end position="330"/>
    </location>
</feature>
<dbReference type="InParanoid" id="I4YCY6"/>
<dbReference type="InterPro" id="IPR036259">
    <property type="entry name" value="MFS_trans_sf"/>
</dbReference>
<dbReference type="Gene3D" id="1.20.1250.20">
    <property type="entry name" value="MFS general substrate transporter like domains"/>
    <property type="match status" value="1"/>
</dbReference>
<dbReference type="PRINTS" id="PR00171">
    <property type="entry name" value="SUGRTRNSPORT"/>
</dbReference>
<organism evidence="12 13">
    <name type="scientific">Wallemia mellicola (strain ATCC MYA-4683 / CBS 633.66)</name>
    <name type="common">Wallemia sebi (CBS 633.66)</name>
    <dbReference type="NCBI Taxonomy" id="671144"/>
    <lineage>
        <taxon>Eukaryota</taxon>
        <taxon>Fungi</taxon>
        <taxon>Dikarya</taxon>
        <taxon>Basidiomycota</taxon>
        <taxon>Wallemiomycotina</taxon>
        <taxon>Wallemiomycetes</taxon>
        <taxon>Wallemiales</taxon>
        <taxon>Wallemiaceae</taxon>
        <taxon>Wallemia</taxon>
    </lineage>
</organism>
<dbReference type="RefSeq" id="XP_006958130.1">
    <property type="nucleotide sequence ID" value="XM_006958068.1"/>
</dbReference>
<keyword evidence="6 10" id="KW-1133">Transmembrane helix</keyword>
<reference evidence="12 13" key="1">
    <citation type="journal article" date="2012" name="Fungal Genet. Biol.">
        <title>The genome of the xerotolerant mold Wallemia sebi reveals adaptations to osmotic stress and suggests cryptic sexual reproduction.</title>
        <authorList>
            <person name="Padamsee M."/>
            <person name="Kumar T.K.A."/>
            <person name="Riley R."/>
            <person name="Binder M."/>
            <person name="Boyd A."/>
            <person name="Calvo A.M."/>
            <person name="Furukawa K."/>
            <person name="Hesse C."/>
            <person name="Hohmann S."/>
            <person name="James T.Y."/>
            <person name="LaButti K."/>
            <person name="Lapidus A."/>
            <person name="Lindquist E."/>
            <person name="Lucas S."/>
            <person name="Miller K."/>
            <person name="Shantappa S."/>
            <person name="Grigoriev I.V."/>
            <person name="Hibbett D.S."/>
            <person name="McLaughlin D.J."/>
            <person name="Spatafora J.W."/>
            <person name="Aime M.C."/>
        </authorList>
    </citation>
    <scope>NUCLEOTIDE SEQUENCE [LARGE SCALE GENOMIC DNA]</scope>
    <source>
        <strain evidence="13">ATCC MYA-4683 / CBS 633.66</strain>
    </source>
</reference>
<dbReference type="GO" id="GO:1904679">
    <property type="term" value="P:myo-inositol import across plasma membrane"/>
    <property type="evidence" value="ECO:0007669"/>
    <property type="project" value="UniProtKB-ARBA"/>
</dbReference>
<evidence type="ECO:0000259" key="11">
    <source>
        <dbReference type="PROSITE" id="PS50850"/>
    </source>
</evidence>
<dbReference type="InterPro" id="IPR050814">
    <property type="entry name" value="Myo-inositol_Transporter"/>
</dbReference>
<dbReference type="PROSITE" id="PS00216">
    <property type="entry name" value="SUGAR_TRANSPORT_1"/>
    <property type="match status" value="2"/>
</dbReference>
<comment type="catalytic activity">
    <reaction evidence="8">
        <text>myo-inositol(out) + H(+)(out) = myo-inositol(in) + H(+)(in)</text>
        <dbReference type="Rhea" id="RHEA:60364"/>
        <dbReference type="ChEBI" id="CHEBI:15378"/>
        <dbReference type="ChEBI" id="CHEBI:17268"/>
    </reaction>
</comment>
<gene>
    <name evidence="12" type="ORF">WALSEDRAFT_60261</name>
</gene>
<comment type="similarity">
    <text evidence="2 9">Belongs to the major facilitator superfamily. Sugar transporter (TC 2.A.1.1) family.</text>
</comment>
<dbReference type="FunFam" id="1.20.1250.20:FF:000073">
    <property type="entry name" value="MFS myo-inositol transporter, putative"/>
    <property type="match status" value="1"/>
</dbReference>
<dbReference type="InterPro" id="IPR005828">
    <property type="entry name" value="MFS_sugar_transport-like"/>
</dbReference>
<dbReference type="OrthoDB" id="6339427at2759"/>
<dbReference type="Proteomes" id="UP000005242">
    <property type="component" value="Unassembled WGS sequence"/>
</dbReference>
<evidence type="ECO:0000256" key="4">
    <source>
        <dbReference type="ARBA" id="ARBA00022475"/>
    </source>
</evidence>
<evidence type="ECO:0000256" key="5">
    <source>
        <dbReference type="ARBA" id="ARBA00022692"/>
    </source>
</evidence>
<dbReference type="NCBIfam" id="TIGR00879">
    <property type="entry name" value="SP"/>
    <property type="match status" value="1"/>
</dbReference>
<feature type="transmembrane region" description="Helical" evidence="10">
    <location>
        <begin position="384"/>
        <end position="406"/>
    </location>
</feature>
<accession>I4YCY6</accession>
<evidence type="ECO:0000256" key="1">
    <source>
        <dbReference type="ARBA" id="ARBA00004651"/>
    </source>
</evidence>
<evidence type="ECO:0000256" key="6">
    <source>
        <dbReference type="ARBA" id="ARBA00022989"/>
    </source>
</evidence>
<feature type="transmembrane region" description="Helical" evidence="10">
    <location>
        <begin position="350"/>
        <end position="372"/>
    </location>
</feature>
<evidence type="ECO:0000256" key="10">
    <source>
        <dbReference type="SAM" id="Phobius"/>
    </source>
</evidence>
<dbReference type="Pfam" id="PF00083">
    <property type="entry name" value="Sugar_tr"/>
    <property type="match status" value="1"/>
</dbReference>
<dbReference type="GO" id="GO:0005365">
    <property type="term" value="F:myo-inositol transmembrane transporter activity"/>
    <property type="evidence" value="ECO:0007669"/>
    <property type="project" value="UniProtKB-ARBA"/>
</dbReference>
<keyword evidence="13" id="KW-1185">Reference proteome</keyword>
<dbReference type="EMBL" id="JH668230">
    <property type="protein sequence ID" value="EIM21828.1"/>
    <property type="molecule type" value="Genomic_DNA"/>
</dbReference>
<proteinExistence type="inferred from homology"/>
<keyword evidence="5 10" id="KW-0812">Transmembrane</keyword>
<keyword evidence="7 10" id="KW-0472">Membrane</keyword>
<dbReference type="InterPro" id="IPR020846">
    <property type="entry name" value="MFS_dom"/>
</dbReference>
<evidence type="ECO:0000313" key="13">
    <source>
        <dbReference type="Proteomes" id="UP000005242"/>
    </source>
</evidence>
<dbReference type="InterPro" id="IPR003663">
    <property type="entry name" value="Sugar/inositol_transpt"/>
</dbReference>
<feature type="transmembrane region" description="Helical" evidence="10">
    <location>
        <begin position="150"/>
        <end position="171"/>
    </location>
</feature>
<evidence type="ECO:0000256" key="9">
    <source>
        <dbReference type="RuleBase" id="RU003346"/>
    </source>
</evidence>
<feature type="transmembrane region" description="Helical" evidence="10">
    <location>
        <begin position="62"/>
        <end position="82"/>
    </location>
</feature>
<evidence type="ECO:0000256" key="7">
    <source>
        <dbReference type="ARBA" id="ARBA00023136"/>
    </source>
</evidence>
<dbReference type="eggNOG" id="KOG0254">
    <property type="taxonomic scope" value="Eukaryota"/>
</dbReference>
<keyword evidence="3 9" id="KW-0813">Transport</keyword>
<protein>
    <submittedName>
        <fullName evidence="12">Putative myo-inositol transporter</fullName>
    </submittedName>
</protein>
<dbReference type="OMA" id="AGWTVIM"/>
<dbReference type="InterPro" id="IPR005829">
    <property type="entry name" value="Sugar_transporter_CS"/>
</dbReference>
<feature type="transmembrane region" description="Helical" evidence="10">
    <location>
        <begin position="35"/>
        <end position="55"/>
    </location>
</feature>
<feature type="transmembrane region" description="Helical" evidence="10">
    <location>
        <begin position="88"/>
        <end position="109"/>
    </location>
</feature>
<feature type="transmembrane region" description="Helical" evidence="10">
    <location>
        <begin position="121"/>
        <end position="144"/>
    </location>
</feature>
<dbReference type="PROSITE" id="PS00217">
    <property type="entry name" value="SUGAR_TRANSPORT_2"/>
    <property type="match status" value="1"/>
</dbReference>
<evidence type="ECO:0000256" key="3">
    <source>
        <dbReference type="ARBA" id="ARBA00022448"/>
    </source>
</evidence>
<comment type="subcellular location">
    <subcellularLocation>
        <location evidence="1">Cell membrane</location>
        <topology evidence="1">Multi-pass membrane protein</topology>
    </subcellularLocation>
</comment>
<dbReference type="SUPFAM" id="SSF103473">
    <property type="entry name" value="MFS general substrate transporter"/>
    <property type="match status" value="1"/>
</dbReference>
<dbReference type="PROSITE" id="PS50850">
    <property type="entry name" value="MFS"/>
    <property type="match status" value="1"/>
</dbReference>
<name>I4YCY6_WALMC</name>
<feature type="transmembrane region" description="Helical" evidence="10">
    <location>
        <begin position="418"/>
        <end position="436"/>
    </location>
</feature>
<keyword evidence="4" id="KW-1003">Cell membrane</keyword>
<dbReference type="AlphaFoldDB" id="I4YCY6"/>
<feature type="transmembrane region" description="Helical" evidence="10">
    <location>
        <begin position="277"/>
        <end position="300"/>
    </location>
</feature>